<reference evidence="1 2" key="1">
    <citation type="submission" date="2023-05" db="EMBL/GenBank/DDBJ databases">
        <title>Streptantibioticus silvisoli sp. nov., acidotolerant actinomycetes 1 from pine litter.</title>
        <authorList>
            <person name="Swiecimska M."/>
            <person name="Golinska P."/>
            <person name="Sangal V."/>
            <person name="Wachnowicz B."/>
            <person name="Goodfellow M."/>
        </authorList>
    </citation>
    <scope>NUCLEOTIDE SEQUENCE [LARGE SCALE GENOMIC DNA]</scope>
    <source>
        <strain evidence="1 2">SL54</strain>
    </source>
</reference>
<proteinExistence type="predicted"/>
<protein>
    <recommendedName>
        <fullName evidence="3">ParB/Sulfiredoxin domain-containing protein</fullName>
    </recommendedName>
</protein>
<dbReference type="Proteomes" id="UP001156398">
    <property type="component" value="Unassembled WGS sequence"/>
</dbReference>
<evidence type="ECO:0000313" key="2">
    <source>
        <dbReference type="Proteomes" id="UP001156398"/>
    </source>
</evidence>
<evidence type="ECO:0008006" key="3">
    <source>
        <dbReference type="Google" id="ProtNLM"/>
    </source>
</evidence>
<accession>A0ABT6W0Y9</accession>
<dbReference type="RefSeq" id="WP_271321891.1">
    <property type="nucleotide sequence ID" value="NZ_JAAGKO020000020.1"/>
</dbReference>
<organism evidence="1 2">
    <name type="scientific">Streptantibioticus silvisoli</name>
    <dbReference type="NCBI Taxonomy" id="2705255"/>
    <lineage>
        <taxon>Bacteria</taxon>
        <taxon>Bacillati</taxon>
        <taxon>Actinomycetota</taxon>
        <taxon>Actinomycetes</taxon>
        <taxon>Kitasatosporales</taxon>
        <taxon>Streptomycetaceae</taxon>
        <taxon>Streptantibioticus</taxon>
    </lineage>
</organism>
<gene>
    <name evidence="1" type="ORF">POF43_015275</name>
</gene>
<dbReference type="EMBL" id="JAAGKO020000020">
    <property type="protein sequence ID" value="MDI5964060.1"/>
    <property type="molecule type" value="Genomic_DNA"/>
</dbReference>
<name>A0ABT6W0Y9_9ACTN</name>
<evidence type="ECO:0000313" key="1">
    <source>
        <dbReference type="EMBL" id="MDI5964060.1"/>
    </source>
</evidence>
<sequence>MNDNSEYFQFLSYRWNVTKAQEFARDLPAGKLGVGDWSKHLGIIALDDGHIDSVDLRRPLILVRIADVGGLVLLIDGWHRLARAVRDGIDELPFHLPDEDQEHTVRVFGGSKPTTGDS</sequence>
<keyword evidence="2" id="KW-1185">Reference proteome</keyword>
<comment type="caution">
    <text evidence="1">The sequence shown here is derived from an EMBL/GenBank/DDBJ whole genome shotgun (WGS) entry which is preliminary data.</text>
</comment>